<evidence type="ECO:0000313" key="3">
    <source>
        <dbReference type="Proteomes" id="UP001189429"/>
    </source>
</evidence>
<evidence type="ECO:0000313" key="2">
    <source>
        <dbReference type="EMBL" id="CAK0856106.1"/>
    </source>
</evidence>
<proteinExistence type="predicted"/>
<feature type="region of interest" description="Disordered" evidence="1">
    <location>
        <begin position="79"/>
        <end position="101"/>
    </location>
</feature>
<dbReference type="Proteomes" id="UP001189429">
    <property type="component" value="Unassembled WGS sequence"/>
</dbReference>
<comment type="caution">
    <text evidence="2">The sequence shown here is derived from an EMBL/GenBank/DDBJ whole genome shotgun (WGS) entry which is preliminary data.</text>
</comment>
<keyword evidence="3" id="KW-1185">Reference proteome</keyword>
<organism evidence="2 3">
    <name type="scientific">Prorocentrum cordatum</name>
    <dbReference type="NCBI Taxonomy" id="2364126"/>
    <lineage>
        <taxon>Eukaryota</taxon>
        <taxon>Sar</taxon>
        <taxon>Alveolata</taxon>
        <taxon>Dinophyceae</taxon>
        <taxon>Prorocentrales</taxon>
        <taxon>Prorocentraceae</taxon>
        <taxon>Prorocentrum</taxon>
    </lineage>
</organism>
<gene>
    <name evidence="2" type="ORF">PCOR1329_LOCUS46568</name>
</gene>
<evidence type="ECO:0000256" key="1">
    <source>
        <dbReference type="SAM" id="MobiDB-lite"/>
    </source>
</evidence>
<dbReference type="EMBL" id="CAUYUJ010015604">
    <property type="protein sequence ID" value="CAK0856106.1"/>
    <property type="molecule type" value="Genomic_DNA"/>
</dbReference>
<reference evidence="2" key="1">
    <citation type="submission" date="2023-10" db="EMBL/GenBank/DDBJ databases">
        <authorList>
            <person name="Chen Y."/>
            <person name="Shah S."/>
            <person name="Dougan E. K."/>
            <person name="Thang M."/>
            <person name="Chan C."/>
        </authorList>
    </citation>
    <scope>NUCLEOTIDE SEQUENCE [LARGE SCALE GENOMIC DNA]</scope>
</reference>
<sequence length="101" mass="11295">MEKPKGADTATRVRSDQDFEANPAVVKRAFQEAQRGEDEARVAVWVPLPPLNLEYWDQQEKQLEPMVCYQILSRGGRKEAKHAQAARQRGGREPSACAACA</sequence>
<name>A0ABN9UBU1_9DINO</name>
<protein>
    <submittedName>
        <fullName evidence="2">Uncharacterized protein</fullName>
    </submittedName>
</protein>
<accession>A0ABN9UBU1</accession>